<dbReference type="GO" id="GO:0005886">
    <property type="term" value="C:plasma membrane"/>
    <property type="evidence" value="ECO:0007669"/>
    <property type="project" value="UniProtKB-SubCell"/>
</dbReference>
<keyword evidence="2 5" id="KW-0812">Transmembrane</keyword>
<feature type="transmembrane region" description="Helical" evidence="5">
    <location>
        <begin position="202"/>
        <end position="223"/>
    </location>
</feature>
<feature type="domain" description="Major facilitator superfamily (MFS) profile" evidence="6">
    <location>
        <begin position="15"/>
        <end position="451"/>
    </location>
</feature>
<evidence type="ECO:0000256" key="1">
    <source>
        <dbReference type="ARBA" id="ARBA00004651"/>
    </source>
</evidence>
<dbReference type="AlphaFoldDB" id="A0A9W5VVZ9"/>
<feature type="transmembrane region" description="Helical" evidence="5">
    <location>
        <begin position="50"/>
        <end position="72"/>
    </location>
</feature>
<feature type="transmembrane region" description="Helical" evidence="5">
    <location>
        <begin position="327"/>
        <end position="347"/>
    </location>
</feature>
<gene>
    <name evidence="7" type="ORF">HMPREF9238_00184</name>
</gene>
<evidence type="ECO:0000256" key="5">
    <source>
        <dbReference type="SAM" id="Phobius"/>
    </source>
</evidence>
<sequence>MKQARDKSSSTPIEKLLLIGAVVLITCLAFEALATTNAMPTVVANLGGDRWYSLAAGMVLAGQILSTTIAGWWADKMGVRRPLVFGMTMFSLGALAAGLAPNLAVFIVGRGIQGLGSGMIMVPLYVMVGDVVSNERRPFFFAVFSFAWVLPSMIGPSIAGYIVLHWGWRPVFWLIIPIALTALLPLIPILRRMPAKELGATTPPPAFGAALLTSAGIVALQIAGGLSEISMWVGIIIGAVLLVIGMPRLLPKGTFKAAPGVPSIVGMRMAIMAALIGAEFFLPLVLDRVHGWTPASTGWAIAIGSVAWTIGSWAQARVGLWETRTKIPGFGSGLILFGALLVVTMPMQSVPPALPITGFAIMGLGQGLAHSTSSDLALGVTAKSRHGDVSASLQLADALGPALAMGIASVALSGWAHLGGGVSPYLPTSFVSIGFAILAIFTSTRIVGVKRVATI</sequence>
<evidence type="ECO:0000313" key="8">
    <source>
        <dbReference type="Proteomes" id="UP000014387"/>
    </source>
</evidence>
<comment type="caution">
    <text evidence="7">The sequence shown here is derived from an EMBL/GenBank/DDBJ whole genome shotgun (WGS) entry which is preliminary data.</text>
</comment>
<protein>
    <recommendedName>
        <fullName evidence="6">Major facilitator superfamily (MFS) profile domain-containing protein</fullName>
    </recommendedName>
</protein>
<evidence type="ECO:0000256" key="2">
    <source>
        <dbReference type="ARBA" id="ARBA00022692"/>
    </source>
</evidence>
<keyword evidence="8" id="KW-1185">Reference proteome</keyword>
<dbReference type="Gene3D" id="1.20.1720.10">
    <property type="entry name" value="Multidrug resistance protein D"/>
    <property type="match status" value="1"/>
</dbReference>
<keyword evidence="3 5" id="KW-1133">Transmembrane helix</keyword>
<comment type="subcellular location">
    <subcellularLocation>
        <location evidence="1">Cell membrane</location>
        <topology evidence="1">Multi-pass membrane protein</topology>
    </subcellularLocation>
</comment>
<proteinExistence type="predicted"/>
<feature type="transmembrane region" description="Helical" evidence="5">
    <location>
        <begin position="114"/>
        <end position="132"/>
    </location>
</feature>
<dbReference type="PANTHER" id="PTHR23501:SF154">
    <property type="entry name" value="MULTIDRUG-EFFLUX TRANSPORTER RV1634-RELATED"/>
    <property type="match status" value="1"/>
</dbReference>
<evidence type="ECO:0000256" key="3">
    <source>
        <dbReference type="ARBA" id="ARBA00022989"/>
    </source>
</evidence>
<dbReference type="Proteomes" id="UP000014387">
    <property type="component" value="Unassembled WGS sequence"/>
</dbReference>
<evidence type="ECO:0000256" key="4">
    <source>
        <dbReference type="ARBA" id="ARBA00023136"/>
    </source>
</evidence>
<dbReference type="OrthoDB" id="9778875at2"/>
<name>A0A9W5VVZ9_9ACTO</name>
<dbReference type="InterPro" id="IPR020846">
    <property type="entry name" value="MFS_dom"/>
</dbReference>
<dbReference type="Gene3D" id="1.20.1250.20">
    <property type="entry name" value="MFS general substrate transporter like domains"/>
    <property type="match status" value="1"/>
</dbReference>
<evidence type="ECO:0000313" key="7">
    <source>
        <dbReference type="EMBL" id="EPD30441.1"/>
    </source>
</evidence>
<dbReference type="InterPro" id="IPR011701">
    <property type="entry name" value="MFS"/>
</dbReference>
<organism evidence="7 8">
    <name type="scientific">Gleimia europaea ACS-120-V-Col10b</name>
    <dbReference type="NCBI Taxonomy" id="883069"/>
    <lineage>
        <taxon>Bacteria</taxon>
        <taxon>Bacillati</taxon>
        <taxon>Actinomycetota</taxon>
        <taxon>Actinomycetes</taxon>
        <taxon>Actinomycetales</taxon>
        <taxon>Actinomycetaceae</taxon>
        <taxon>Gleimia</taxon>
    </lineage>
</organism>
<accession>A0A9W5VVZ9</accession>
<feature type="transmembrane region" description="Helical" evidence="5">
    <location>
        <begin position="269"/>
        <end position="286"/>
    </location>
</feature>
<feature type="transmembrane region" description="Helical" evidence="5">
    <location>
        <begin position="424"/>
        <end position="441"/>
    </location>
</feature>
<keyword evidence="4 5" id="KW-0472">Membrane</keyword>
<dbReference type="GO" id="GO:0022857">
    <property type="term" value="F:transmembrane transporter activity"/>
    <property type="evidence" value="ECO:0007669"/>
    <property type="project" value="InterPro"/>
</dbReference>
<feature type="transmembrane region" description="Helical" evidence="5">
    <location>
        <begin position="84"/>
        <end position="108"/>
    </location>
</feature>
<dbReference type="SUPFAM" id="SSF103473">
    <property type="entry name" value="MFS general substrate transporter"/>
    <property type="match status" value="1"/>
</dbReference>
<feature type="transmembrane region" description="Helical" evidence="5">
    <location>
        <begin position="229"/>
        <end position="249"/>
    </location>
</feature>
<feature type="transmembrane region" description="Helical" evidence="5">
    <location>
        <begin position="298"/>
        <end position="315"/>
    </location>
</feature>
<feature type="transmembrane region" description="Helical" evidence="5">
    <location>
        <begin position="139"/>
        <end position="164"/>
    </location>
</feature>
<reference evidence="7 8" key="1">
    <citation type="submission" date="2013-05" db="EMBL/GenBank/DDBJ databases">
        <title>The Genome Sequence of Actinomyces europaeus ACS-120-V-COL10B.</title>
        <authorList>
            <consortium name="The Broad Institute Genomics Platform"/>
            <person name="Earl A."/>
            <person name="Ward D."/>
            <person name="Feldgarden M."/>
            <person name="Gevers D."/>
            <person name="Saerens B."/>
            <person name="Vaneechoutte M."/>
            <person name="Walker B."/>
            <person name="Young S."/>
            <person name="Zeng Q."/>
            <person name="Gargeya S."/>
            <person name="Fitzgerald M."/>
            <person name="Haas B."/>
            <person name="Abouelleil A."/>
            <person name="Allen A.W."/>
            <person name="Alvarado L."/>
            <person name="Arachchi H.M."/>
            <person name="Berlin A.M."/>
            <person name="Chapman S.B."/>
            <person name="Gainer-Dewar J."/>
            <person name="Goldberg J."/>
            <person name="Griggs A."/>
            <person name="Gujja S."/>
            <person name="Hansen M."/>
            <person name="Howarth C."/>
            <person name="Imamovic A."/>
            <person name="Ireland A."/>
            <person name="Larimer J."/>
            <person name="McCowan C."/>
            <person name="Murphy C."/>
            <person name="Pearson M."/>
            <person name="Poon T.W."/>
            <person name="Priest M."/>
            <person name="Roberts A."/>
            <person name="Saif S."/>
            <person name="Shea T."/>
            <person name="Sisk P."/>
            <person name="Sykes S."/>
            <person name="Wortman J."/>
            <person name="Nusbaum C."/>
            <person name="Birren B."/>
        </authorList>
    </citation>
    <scope>NUCLEOTIDE SEQUENCE [LARGE SCALE GENOMIC DNA]</scope>
    <source>
        <strain evidence="7 8">ACS-120-V-Col10b</strain>
    </source>
</reference>
<evidence type="ECO:0000259" key="6">
    <source>
        <dbReference type="PROSITE" id="PS50850"/>
    </source>
</evidence>
<dbReference type="PANTHER" id="PTHR23501">
    <property type="entry name" value="MAJOR FACILITATOR SUPERFAMILY"/>
    <property type="match status" value="1"/>
</dbReference>
<dbReference type="PROSITE" id="PS50850">
    <property type="entry name" value="MFS"/>
    <property type="match status" value="1"/>
</dbReference>
<feature type="transmembrane region" description="Helical" evidence="5">
    <location>
        <begin position="170"/>
        <end position="190"/>
    </location>
</feature>
<dbReference type="Pfam" id="PF07690">
    <property type="entry name" value="MFS_1"/>
    <property type="match status" value="1"/>
</dbReference>
<dbReference type="EMBL" id="AGWN01000001">
    <property type="protein sequence ID" value="EPD30441.1"/>
    <property type="molecule type" value="Genomic_DNA"/>
</dbReference>
<dbReference type="RefSeq" id="WP_016443553.1">
    <property type="nucleotide sequence ID" value="NZ_KE150266.1"/>
</dbReference>
<dbReference type="InterPro" id="IPR036259">
    <property type="entry name" value="MFS_trans_sf"/>
</dbReference>